<feature type="region of interest" description="Disordered" evidence="7">
    <location>
        <begin position="457"/>
        <end position="477"/>
    </location>
</feature>
<dbReference type="AlphaFoldDB" id="A0A2T7NZ94"/>
<dbReference type="InterPro" id="IPR019775">
    <property type="entry name" value="WD40_repeat_CS"/>
</dbReference>
<feature type="compositionally biased region" description="Low complexity" evidence="7">
    <location>
        <begin position="462"/>
        <end position="474"/>
    </location>
</feature>
<dbReference type="GO" id="GO:0043161">
    <property type="term" value="P:proteasome-mediated ubiquitin-dependent protein catabolic process"/>
    <property type="evidence" value="ECO:0007669"/>
    <property type="project" value="TreeGrafter"/>
</dbReference>
<feature type="repeat" description="WD" evidence="6">
    <location>
        <begin position="369"/>
        <end position="411"/>
    </location>
</feature>
<dbReference type="GO" id="GO:0030674">
    <property type="term" value="F:protein-macromolecule adaptor activity"/>
    <property type="evidence" value="ECO:0007669"/>
    <property type="project" value="TreeGrafter"/>
</dbReference>
<dbReference type="GO" id="GO:0005634">
    <property type="term" value="C:nucleus"/>
    <property type="evidence" value="ECO:0007669"/>
    <property type="project" value="TreeGrafter"/>
</dbReference>
<evidence type="ECO:0000256" key="4">
    <source>
        <dbReference type="ARBA" id="ARBA00022786"/>
    </source>
</evidence>
<evidence type="ECO:0000313" key="9">
    <source>
        <dbReference type="Proteomes" id="UP000245119"/>
    </source>
</evidence>
<sequence>MFRQIYNRELGHWKQNLLPYQKLPDVASSAFLERFETADKVHLYQPFSDFEFDLMIPMACNFGKGVSDEMGKMVIFNTDKSLSEKQAVVQELDAHTNAIFDFQWVDDDTKLLTASGDQTAALWDVERGESVSIFRGHFCSVRSVSSDPRNSALFATGARDGHILFWDSRIQTKVDRTHGEYRPPVRYICNAHSIVKRTEVKAHRRNFREKGPILDTQQSVTCLQFLSDHLLMSSGSVDGYTLNLSFGIRKKSIKVWDLRKSYTSLVTLPTPLQCFTYPGTTGRRPGVICFALDKTHSRVFATYTDHAIYGFNLATGDKNPVSIFKGHRCDTYYVKTSMSPDGRYLLSGSTNSKAYIWEVDKPEKAPVVLKGHMSDVGGVAWHPRDLTKLATVGDDSMLLLWNLPNREPSEEKQRSYGYAKSLKVGKKPEDTDKHRGSVFRGQLDPEMIAALEACTPDKSDIPSPSVPNTSTPSHPNKELNVYYGLRTAASTPPHMCVMRMRDNSIPGQESPATPTTCCPVTIQEDMTPGRHKPYPPVFWALDTNSPTKKRPLGSPSEGEPNACPYFNSVLPKPQTSSGTDNPTTHVLFTFPTKASQSPTSHLFYSPTMNLPNRVVDPPVPRFVPASLPSEPTPKLDWLTTYRLSFSTSPTIKTSDTKKSAATPSPSRTKRLKNSTPKSKENHASTSTTFINSPHASRRAGGMSTSTRGEKSTSSSKKDREKLETSPACSSSKIPGKKSIRHYFH</sequence>
<evidence type="ECO:0000256" key="2">
    <source>
        <dbReference type="ARBA" id="ARBA00022574"/>
    </source>
</evidence>
<dbReference type="EMBL" id="PZQS01000008">
    <property type="protein sequence ID" value="PVD26480.1"/>
    <property type="molecule type" value="Genomic_DNA"/>
</dbReference>
<proteinExistence type="inferred from homology"/>
<keyword evidence="3" id="KW-0677">Repeat</keyword>
<accession>A0A2T7NZ94</accession>
<evidence type="ECO:0000256" key="3">
    <source>
        <dbReference type="ARBA" id="ARBA00022737"/>
    </source>
</evidence>
<dbReference type="OrthoDB" id="2096344at2759"/>
<feature type="repeat" description="WD" evidence="6">
    <location>
        <begin position="134"/>
        <end position="167"/>
    </location>
</feature>
<keyword evidence="2 6" id="KW-0853">WD repeat</keyword>
<dbReference type="PANTHER" id="PTHR22852:SF0">
    <property type="entry name" value="DENTICLELESS PROTEIN HOMOLOG"/>
    <property type="match status" value="1"/>
</dbReference>
<evidence type="ECO:0000256" key="1">
    <source>
        <dbReference type="ARBA" id="ARBA00004906"/>
    </source>
</evidence>
<evidence type="ECO:0000313" key="8">
    <source>
        <dbReference type="EMBL" id="PVD26480.1"/>
    </source>
</evidence>
<feature type="compositionally biased region" description="Basic residues" evidence="7">
    <location>
        <begin position="734"/>
        <end position="744"/>
    </location>
</feature>
<keyword evidence="4" id="KW-0833">Ubl conjugation pathway</keyword>
<comment type="similarity">
    <text evidence="5">Belongs to the WD repeat cdt2 family.</text>
</comment>
<dbReference type="PANTHER" id="PTHR22852">
    <property type="entry name" value="LETHAL 2 DENTICLELESS PROTEIN RETINOIC ACID-REGULATED NUCLEAR MATRIX-ASSOCIATED PROTEIN"/>
    <property type="match status" value="1"/>
</dbReference>
<dbReference type="PROSITE" id="PS00678">
    <property type="entry name" value="WD_REPEATS_1"/>
    <property type="match status" value="3"/>
</dbReference>
<dbReference type="Pfam" id="PF00400">
    <property type="entry name" value="WD40"/>
    <property type="match status" value="4"/>
</dbReference>
<feature type="compositionally biased region" description="Polar residues" evidence="7">
    <location>
        <begin position="683"/>
        <end position="694"/>
    </location>
</feature>
<dbReference type="PROSITE" id="PS50082">
    <property type="entry name" value="WD_REPEATS_2"/>
    <property type="match status" value="4"/>
</dbReference>
<comment type="caution">
    <text evidence="8">The sequence shown here is derived from an EMBL/GenBank/DDBJ whole genome shotgun (WGS) entry which is preliminary data.</text>
</comment>
<feature type="repeat" description="WD" evidence="6">
    <location>
        <begin position="337"/>
        <end position="367"/>
    </location>
</feature>
<feature type="compositionally biased region" description="Basic and acidic residues" evidence="7">
    <location>
        <begin position="426"/>
        <end position="435"/>
    </location>
</feature>
<feature type="compositionally biased region" description="Basic and acidic residues" evidence="7">
    <location>
        <begin position="707"/>
        <end position="723"/>
    </location>
</feature>
<feature type="region of interest" description="Disordered" evidence="7">
    <location>
        <begin position="648"/>
        <end position="744"/>
    </location>
</feature>
<reference evidence="8 9" key="1">
    <citation type="submission" date="2018-04" db="EMBL/GenBank/DDBJ databases">
        <title>The genome of golden apple snail Pomacea canaliculata provides insight into stress tolerance and invasive adaptation.</title>
        <authorList>
            <person name="Liu C."/>
            <person name="Liu B."/>
            <person name="Ren Y."/>
            <person name="Zhang Y."/>
            <person name="Wang H."/>
            <person name="Li S."/>
            <person name="Jiang F."/>
            <person name="Yin L."/>
            <person name="Zhang G."/>
            <person name="Qian W."/>
            <person name="Fan W."/>
        </authorList>
    </citation>
    <scope>NUCLEOTIDE SEQUENCE [LARGE SCALE GENOMIC DNA]</scope>
    <source>
        <strain evidence="8">SZHN2017</strain>
        <tissue evidence="8">Muscle</tissue>
    </source>
</reference>
<dbReference type="SUPFAM" id="SSF50978">
    <property type="entry name" value="WD40 repeat-like"/>
    <property type="match status" value="1"/>
</dbReference>
<evidence type="ECO:0000256" key="6">
    <source>
        <dbReference type="PROSITE-ProRule" id="PRU00221"/>
    </source>
</evidence>
<organism evidence="8 9">
    <name type="scientific">Pomacea canaliculata</name>
    <name type="common">Golden apple snail</name>
    <dbReference type="NCBI Taxonomy" id="400727"/>
    <lineage>
        <taxon>Eukaryota</taxon>
        <taxon>Metazoa</taxon>
        <taxon>Spiralia</taxon>
        <taxon>Lophotrochozoa</taxon>
        <taxon>Mollusca</taxon>
        <taxon>Gastropoda</taxon>
        <taxon>Caenogastropoda</taxon>
        <taxon>Architaenioglossa</taxon>
        <taxon>Ampullarioidea</taxon>
        <taxon>Ampullariidae</taxon>
        <taxon>Pomacea</taxon>
    </lineage>
</organism>
<dbReference type="InterPro" id="IPR001680">
    <property type="entry name" value="WD40_rpt"/>
</dbReference>
<dbReference type="STRING" id="400727.A0A2T7NZ94"/>
<dbReference type="InterPro" id="IPR036322">
    <property type="entry name" value="WD40_repeat_dom_sf"/>
</dbReference>
<evidence type="ECO:0000256" key="7">
    <source>
        <dbReference type="SAM" id="MobiDB-lite"/>
    </source>
</evidence>
<dbReference type="InterPro" id="IPR051865">
    <property type="entry name" value="WD-repeat_CDT2_adapter"/>
</dbReference>
<dbReference type="PROSITE" id="PS50294">
    <property type="entry name" value="WD_REPEATS_REGION"/>
    <property type="match status" value="3"/>
</dbReference>
<dbReference type="InterPro" id="IPR015943">
    <property type="entry name" value="WD40/YVTN_repeat-like_dom_sf"/>
</dbReference>
<evidence type="ECO:0000256" key="5">
    <source>
        <dbReference type="ARBA" id="ARBA00038344"/>
    </source>
</evidence>
<keyword evidence="9" id="KW-1185">Reference proteome</keyword>
<gene>
    <name evidence="8" type="ORF">C0Q70_14157</name>
</gene>
<name>A0A2T7NZ94_POMCA</name>
<protein>
    <submittedName>
        <fullName evidence="8">Uncharacterized protein</fullName>
    </submittedName>
</protein>
<feature type="compositionally biased region" description="Polar residues" evidence="7">
    <location>
        <begin position="648"/>
        <end position="666"/>
    </location>
</feature>
<dbReference type="Gene3D" id="2.130.10.10">
    <property type="entry name" value="YVTN repeat-like/Quinoprotein amine dehydrogenase"/>
    <property type="match status" value="2"/>
</dbReference>
<dbReference type="Proteomes" id="UP000245119">
    <property type="component" value="Linkage Group LG8"/>
</dbReference>
<comment type="pathway">
    <text evidence="1">Protein modification; protein ubiquitination.</text>
</comment>
<dbReference type="SMART" id="SM00320">
    <property type="entry name" value="WD40"/>
    <property type="match status" value="6"/>
</dbReference>
<feature type="repeat" description="WD" evidence="6">
    <location>
        <begin position="92"/>
        <end position="133"/>
    </location>
</feature>
<feature type="region of interest" description="Disordered" evidence="7">
    <location>
        <begin position="410"/>
        <end position="437"/>
    </location>
</feature>